<evidence type="ECO:0008006" key="4">
    <source>
        <dbReference type="Google" id="ProtNLM"/>
    </source>
</evidence>
<feature type="transmembrane region" description="Helical" evidence="1">
    <location>
        <begin position="53"/>
        <end position="72"/>
    </location>
</feature>
<evidence type="ECO:0000313" key="3">
    <source>
        <dbReference type="Proteomes" id="UP000655044"/>
    </source>
</evidence>
<feature type="transmembrane region" description="Helical" evidence="1">
    <location>
        <begin position="110"/>
        <end position="130"/>
    </location>
</feature>
<keyword evidence="3" id="KW-1185">Reference proteome</keyword>
<dbReference type="AlphaFoldDB" id="A0A8J3WH99"/>
<evidence type="ECO:0000256" key="1">
    <source>
        <dbReference type="SAM" id="Phobius"/>
    </source>
</evidence>
<sequence length="136" mass="14175">MTATAAATTASARRTPLLTRALQIDAVLGGGFAVILTAAATPLAGLLDLPVPLLRWAGIALLPLTAFIAYLATRPAPPKRGVQALIAVNVLWAVDSIGLLFTGWVDPNPLGVAFVVAQALLVFALAEFQYMGLRRS</sequence>
<name>A0A8J3WH99_PLARO</name>
<gene>
    <name evidence="2" type="ORF">Pro02_69550</name>
</gene>
<dbReference type="RefSeq" id="WP_189243875.1">
    <property type="nucleotide sequence ID" value="NZ_BMQP01000054.1"/>
</dbReference>
<accession>A0A8J3WH99</accession>
<protein>
    <recommendedName>
        <fullName evidence="4">Integral membrane protein</fullName>
    </recommendedName>
</protein>
<keyword evidence="1" id="KW-0472">Membrane</keyword>
<evidence type="ECO:0000313" key="2">
    <source>
        <dbReference type="EMBL" id="GIH88547.1"/>
    </source>
</evidence>
<feature type="transmembrane region" description="Helical" evidence="1">
    <location>
        <begin position="84"/>
        <end position="104"/>
    </location>
</feature>
<keyword evidence="1" id="KW-1133">Transmembrane helix</keyword>
<dbReference type="Proteomes" id="UP000655044">
    <property type="component" value="Unassembled WGS sequence"/>
</dbReference>
<proteinExistence type="predicted"/>
<organism evidence="2 3">
    <name type="scientific">Planobispora rosea</name>
    <dbReference type="NCBI Taxonomy" id="35762"/>
    <lineage>
        <taxon>Bacteria</taxon>
        <taxon>Bacillati</taxon>
        <taxon>Actinomycetota</taxon>
        <taxon>Actinomycetes</taxon>
        <taxon>Streptosporangiales</taxon>
        <taxon>Streptosporangiaceae</taxon>
        <taxon>Planobispora</taxon>
    </lineage>
</organism>
<comment type="caution">
    <text evidence="2">The sequence shown here is derived from an EMBL/GenBank/DDBJ whole genome shotgun (WGS) entry which is preliminary data.</text>
</comment>
<dbReference type="EMBL" id="BOOI01000082">
    <property type="protein sequence ID" value="GIH88547.1"/>
    <property type="molecule type" value="Genomic_DNA"/>
</dbReference>
<reference evidence="2" key="1">
    <citation type="submission" date="2021-01" db="EMBL/GenBank/DDBJ databases">
        <title>Whole genome shotgun sequence of Planobispora rosea NBRC 15558.</title>
        <authorList>
            <person name="Komaki H."/>
            <person name="Tamura T."/>
        </authorList>
    </citation>
    <scope>NUCLEOTIDE SEQUENCE</scope>
    <source>
        <strain evidence="2">NBRC 15558</strain>
    </source>
</reference>
<feature type="transmembrane region" description="Helical" evidence="1">
    <location>
        <begin position="26"/>
        <end position="47"/>
    </location>
</feature>
<keyword evidence="1" id="KW-0812">Transmembrane</keyword>